<dbReference type="PROSITE" id="PS51165">
    <property type="entry name" value="THUMP"/>
    <property type="match status" value="1"/>
</dbReference>
<dbReference type="GO" id="GO:0005829">
    <property type="term" value="C:cytosol"/>
    <property type="evidence" value="ECO:0007669"/>
    <property type="project" value="TreeGrafter"/>
</dbReference>
<dbReference type="UniPathway" id="UPA00060"/>
<evidence type="ECO:0000313" key="14">
    <source>
        <dbReference type="Proteomes" id="UP000199415"/>
    </source>
</evidence>
<dbReference type="AlphaFoldDB" id="A0A1G7L7P0"/>
<dbReference type="GO" id="GO:0002937">
    <property type="term" value="P:tRNA 4-thiouridine biosynthesis"/>
    <property type="evidence" value="ECO:0007669"/>
    <property type="project" value="TreeGrafter"/>
</dbReference>
<evidence type="ECO:0000259" key="12">
    <source>
        <dbReference type="PROSITE" id="PS51165"/>
    </source>
</evidence>
<dbReference type="Gene3D" id="3.40.250.10">
    <property type="entry name" value="Rhodanese-like domain"/>
    <property type="match status" value="1"/>
</dbReference>
<feature type="domain" description="THUMP" evidence="12">
    <location>
        <begin position="67"/>
        <end position="168"/>
    </location>
</feature>
<evidence type="ECO:0000256" key="5">
    <source>
        <dbReference type="ARBA" id="ARBA00022840"/>
    </source>
</evidence>
<feature type="binding site" evidence="10">
    <location>
        <begin position="186"/>
        <end position="187"/>
    </location>
    <ligand>
        <name>ATP</name>
        <dbReference type="ChEBI" id="CHEBI:30616"/>
    </ligand>
</feature>
<proteinExistence type="inferred from homology"/>
<dbReference type="GO" id="GO:0005524">
    <property type="term" value="F:ATP binding"/>
    <property type="evidence" value="ECO:0007669"/>
    <property type="project" value="UniProtKB-UniRule"/>
</dbReference>
<evidence type="ECO:0000256" key="6">
    <source>
        <dbReference type="ARBA" id="ARBA00022884"/>
    </source>
</evidence>
<dbReference type="InterPro" id="IPR001763">
    <property type="entry name" value="Rhodanese-like_dom"/>
</dbReference>
<keyword evidence="4 10" id="KW-0547">Nucleotide-binding</keyword>
<dbReference type="Pfam" id="PF02926">
    <property type="entry name" value="THUMP"/>
    <property type="match status" value="1"/>
</dbReference>
<keyword evidence="6 10" id="KW-0694">RNA-binding</keyword>
<evidence type="ECO:0000256" key="8">
    <source>
        <dbReference type="ARBA" id="ARBA00023157"/>
    </source>
</evidence>
<comment type="pathway">
    <text evidence="10">Cofactor biosynthesis; thiamine diphosphate biosynthesis.</text>
</comment>
<comment type="catalytic activity">
    <reaction evidence="10">
        <text>[ThiI sulfur-carrier protein]-S-sulfanyl-L-cysteine + a uridine in tRNA + 2 reduced [2Fe-2S]-[ferredoxin] + ATP + H(+) = [ThiI sulfur-carrier protein]-L-cysteine + a 4-thiouridine in tRNA + 2 oxidized [2Fe-2S]-[ferredoxin] + AMP + diphosphate</text>
        <dbReference type="Rhea" id="RHEA:24176"/>
        <dbReference type="Rhea" id="RHEA-COMP:10000"/>
        <dbReference type="Rhea" id="RHEA-COMP:10001"/>
        <dbReference type="Rhea" id="RHEA-COMP:13337"/>
        <dbReference type="Rhea" id="RHEA-COMP:13338"/>
        <dbReference type="Rhea" id="RHEA-COMP:13339"/>
        <dbReference type="Rhea" id="RHEA-COMP:13340"/>
        <dbReference type="ChEBI" id="CHEBI:15378"/>
        <dbReference type="ChEBI" id="CHEBI:29950"/>
        <dbReference type="ChEBI" id="CHEBI:30616"/>
        <dbReference type="ChEBI" id="CHEBI:33019"/>
        <dbReference type="ChEBI" id="CHEBI:33737"/>
        <dbReference type="ChEBI" id="CHEBI:33738"/>
        <dbReference type="ChEBI" id="CHEBI:61963"/>
        <dbReference type="ChEBI" id="CHEBI:65315"/>
        <dbReference type="ChEBI" id="CHEBI:136798"/>
        <dbReference type="ChEBI" id="CHEBI:456215"/>
        <dbReference type="EC" id="2.8.1.4"/>
    </reaction>
</comment>
<dbReference type="GO" id="GO:0009228">
    <property type="term" value="P:thiamine biosynthetic process"/>
    <property type="evidence" value="ECO:0007669"/>
    <property type="project" value="UniProtKB-KW"/>
</dbReference>
<dbReference type="PANTHER" id="PTHR43209:SF1">
    <property type="entry name" value="TRNA SULFURTRANSFERASE"/>
    <property type="match status" value="1"/>
</dbReference>
<organism evidence="13 14">
    <name type="scientific">Limimonas halophila</name>
    <dbReference type="NCBI Taxonomy" id="1082479"/>
    <lineage>
        <taxon>Bacteria</taxon>
        <taxon>Pseudomonadati</taxon>
        <taxon>Pseudomonadota</taxon>
        <taxon>Alphaproteobacteria</taxon>
        <taxon>Rhodospirillales</taxon>
        <taxon>Rhodovibrionaceae</taxon>
        <taxon>Limimonas</taxon>
    </lineage>
</organism>
<feature type="active site" description="Cysteine persulfide intermediate" evidence="10">
    <location>
        <position position="453"/>
    </location>
</feature>
<dbReference type="Gene3D" id="3.30.2130.30">
    <property type="match status" value="1"/>
</dbReference>
<dbReference type="SMART" id="SM00450">
    <property type="entry name" value="RHOD"/>
    <property type="match status" value="1"/>
</dbReference>
<evidence type="ECO:0000256" key="9">
    <source>
        <dbReference type="ARBA" id="ARBA00023284"/>
    </source>
</evidence>
<keyword evidence="3 10" id="KW-0808">Transferase</keyword>
<dbReference type="InterPro" id="IPR050102">
    <property type="entry name" value="tRNA_sulfurtransferase_ThiI"/>
</dbReference>
<feature type="domain" description="Rhodanese" evidence="11">
    <location>
        <begin position="405"/>
        <end position="492"/>
    </location>
</feature>
<feature type="binding site" evidence="10">
    <location>
        <position position="268"/>
    </location>
    <ligand>
        <name>ATP</name>
        <dbReference type="ChEBI" id="CHEBI:30616"/>
    </ligand>
</feature>
<dbReference type="EC" id="2.8.1.4" evidence="10"/>
<evidence type="ECO:0000256" key="4">
    <source>
        <dbReference type="ARBA" id="ARBA00022741"/>
    </source>
</evidence>
<dbReference type="Pfam" id="PF00581">
    <property type="entry name" value="Rhodanese"/>
    <property type="match status" value="1"/>
</dbReference>
<name>A0A1G7L7P0_9PROT</name>
<dbReference type="HAMAP" id="MF_00021">
    <property type="entry name" value="ThiI"/>
    <property type="match status" value="1"/>
</dbReference>
<comment type="similarity">
    <text evidence="10">Belongs to the ThiI family.</text>
</comment>
<dbReference type="CDD" id="cd11716">
    <property type="entry name" value="THUMP_ThiI"/>
    <property type="match status" value="1"/>
</dbReference>
<evidence type="ECO:0000256" key="3">
    <source>
        <dbReference type="ARBA" id="ARBA00022679"/>
    </source>
</evidence>
<dbReference type="CDD" id="cd01712">
    <property type="entry name" value="PPase_ThiI"/>
    <property type="match status" value="1"/>
</dbReference>
<keyword evidence="7 10" id="KW-0784">Thiamine biosynthesis</keyword>
<evidence type="ECO:0000256" key="1">
    <source>
        <dbReference type="ARBA" id="ARBA00022490"/>
    </source>
</evidence>
<dbReference type="Proteomes" id="UP000199415">
    <property type="component" value="Unassembled WGS sequence"/>
</dbReference>
<dbReference type="SUPFAM" id="SSF143437">
    <property type="entry name" value="THUMP domain-like"/>
    <property type="match status" value="1"/>
</dbReference>
<dbReference type="PANTHER" id="PTHR43209">
    <property type="entry name" value="TRNA SULFURTRANSFERASE"/>
    <property type="match status" value="1"/>
</dbReference>
<comment type="subcellular location">
    <subcellularLocation>
        <location evidence="10">Cytoplasm</location>
    </subcellularLocation>
</comment>
<dbReference type="GO" id="GO:0052837">
    <property type="term" value="P:thiazole biosynthetic process"/>
    <property type="evidence" value="ECO:0007669"/>
    <property type="project" value="TreeGrafter"/>
</dbReference>
<dbReference type="InterPro" id="IPR054173">
    <property type="entry name" value="ThiI_fer"/>
</dbReference>
<comment type="function">
    <text evidence="10">Catalyzes the ATP-dependent transfer of a sulfur to tRNA to produce 4-thiouridine in position 8 of tRNAs, which functions as a near-UV photosensor. Also catalyzes the transfer of sulfur to the sulfur carrier protein ThiS, forming ThiS-thiocarboxylate. This is a step in the synthesis of thiazole, in the thiamine biosynthesis pathway. The sulfur is donated as persulfide by IscS.</text>
</comment>
<feature type="binding site" evidence="10">
    <location>
        <position position="299"/>
    </location>
    <ligand>
        <name>ATP</name>
        <dbReference type="ChEBI" id="CHEBI:30616"/>
    </ligand>
</feature>
<dbReference type="InterPro" id="IPR003720">
    <property type="entry name" value="tRNA_STrfase"/>
</dbReference>
<reference evidence="13 14" key="1">
    <citation type="submission" date="2016-10" db="EMBL/GenBank/DDBJ databases">
        <authorList>
            <person name="de Groot N.N."/>
        </authorList>
    </citation>
    <scope>NUCLEOTIDE SEQUENCE [LARGE SCALE GENOMIC DNA]</scope>
    <source>
        <strain evidence="13 14">DSM 25584</strain>
    </source>
</reference>
<dbReference type="SMART" id="SM00981">
    <property type="entry name" value="THUMP"/>
    <property type="match status" value="1"/>
</dbReference>
<dbReference type="PROSITE" id="PS50206">
    <property type="entry name" value="RHODANESE_3"/>
    <property type="match status" value="1"/>
</dbReference>
<dbReference type="CDD" id="cd00158">
    <property type="entry name" value="RHOD"/>
    <property type="match status" value="1"/>
</dbReference>
<dbReference type="GO" id="GO:0000049">
    <property type="term" value="F:tRNA binding"/>
    <property type="evidence" value="ECO:0007669"/>
    <property type="project" value="UniProtKB-UniRule"/>
</dbReference>
<keyword evidence="14" id="KW-1185">Reference proteome</keyword>
<dbReference type="InterPro" id="IPR049962">
    <property type="entry name" value="THUMP_ThiI"/>
</dbReference>
<dbReference type="RefSeq" id="WP_218119072.1">
    <property type="nucleotide sequence ID" value="NZ_FNCE01000001.1"/>
</dbReference>
<dbReference type="InterPro" id="IPR014729">
    <property type="entry name" value="Rossmann-like_a/b/a_fold"/>
</dbReference>
<dbReference type="InterPro" id="IPR004114">
    <property type="entry name" value="THUMP_dom"/>
</dbReference>
<dbReference type="SUPFAM" id="SSF52821">
    <property type="entry name" value="Rhodanese/Cell cycle control phosphatase"/>
    <property type="match status" value="1"/>
</dbReference>
<protein>
    <recommendedName>
        <fullName evidence="10">tRNA sulfurtransferase</fullName>
        <ecNumber evidence="10">2.8.1.4</ecNumber>
    </recommendedName>
    <alternativeName>
        <fullName evidence="10">Sulfur carrier protein ThiS sulfurtransferase</fullName>
    </alternativeName>
    <alternativeName>
        <fullName evidence="10">Thiamine biosynthesis protein ThiI</fullName>
    </alternativeName>
    <alternativeName>
        <fullName evidence="10">tRNA 4-thiouridine synthase</fullName>
    </alternativeName>
</protein>
<dbReference type="STRING" id="1082479.SAMN05216241_101149"/>
<dbReference type="InterPro" id="IPR036873">
    <property type="entry name" value="Rhodanese-like_dom_sf"/>
</dbReference>
<accession>A0A1G7L7P0</accession>
<dbReference type="GO" id="GO:0140741">
    <property type="term" value="F:tRNA-uracil-4 sulfurtransferase activity"/>
    <property type="evidence" value="ECO:0007669"/>
    <property type="project" value="UniProtKB-EC"/>
</dbReference>
<evidence type="ECO:0000256" key="2">
    <source>
        <dbReference type="ARBA" id="ARBA00022555"/>
    </source>
</evidence>
<evidence type="ECO:0000256" key="10">
    <source>
        <dbReference type="HAMAP-Rule" id="MF_00021"/>
    </source>
</evidence>
<gene>
    <name evidence="10" type="primary">thiI</name>
    <name evidence="13" type="ORF">SAMN05216241_101149</name>
</gene>
<keyword evidence="2 10" id="KW-0820">tRNA-binding</keyword>
<comment type="caution">
    <text evidence="10">Lacks conserved residue(s) required for the propagation of feature annotation.</text>
</comment>
<dbReference type="EMBL" id="FNCE01000001">
    <property type="protein sequence ID" value="SDF45463.1"/>
    <property type="molecule type" value="Genomic_DNA"/>
</dbReference>
<keyword evidence="1 10" id="KW-0963">Cytoplasm</keyword>
<comment type="catalytic activity">
    <reaction evidence="10">
        <text>[ThiS sulfur-carrier protein]-C-terminal Gly-Gly-AMP + S-sulfanyl-L-cysteinyl-[cysteine desulfurase] + AH2 = [ThiS sulfur-carrier protein]-C-terminal-Gly-aminoethanethioate + L-cysteinyl-[cysteine desulfurase] + A + AMP + 2 H(+)</text>
        <dbReference type="Rhea" id="RHEA:43340"/>
        <dbReference type="Rhea" id="RHEA-COMP:12157"/>
        <dbReference type="Rhea" id="RHEA-COMP:12158"/>
        <dbReference type="Rhea" id="RHEA-COMP:12910"/>
        <dbReference type="Rhea" id="RHEA-COMP:19908"/>
        <dbReference type="ChEBI" id="CHEBI:13193"/>
        <dbReference type="ChEBI" id="CHEBI:15378"/>
        <dbReference type="ChEBI" id="CHEBI:17499"/>
        <dbReference type="ChEBI" id="CHEBI:29950"/>
        <dbReference type="ChEBI" id="CHEBI:61963"/>
        <dbReference type="ChEBI" id="CHEBI:90618"/>
        <dbReference type="ChEBI" id="CHEBI:232372"/>
        <dbReference type="ChEBI" id="CHEBI:456215"/>
    </reaction>
</comment>
<dbReference type="SUPFAM" id="SSF52402">
    <property type="entry name" value="Adenine nucleotide alpha hydrolases-like"/>
    <property type="match status" value="1"/>
</dbReference>
<dbReference type="GO" id="GO:0009229">
    <property type="term" value="P:thiamine diphosphate biosynthetic process"/>
    <property type="evidence" value="ECO:0007669"/>
    <property type="project" value="UniProtKB-UniRule"/>
</dbReference>
<dbReference type="InterPro" id="IPR020536">
    <property type="entry name" value="ThiI_AANH"/>
</dbReference>
<keyword evidence="8" id="KW-1015">Disulfide bond</keyword>
<evidence type="ECO:0000313" key="13">
    <source>
        <dbReference type="EMBL" id="SDF45463.1"/>
    </source>
</evidence>
<feature type="binding site" evidence="10">
    <location>
        <position position="290"/>
    </location>
    <ligand>
        <name>ATP</name>
        <dbReference type="ChEBI" id="CHEBI:30616"/>
    </ligand>
</feature>
<evidence type="ECO:0000259" key="11">
    <source>
        <dbReference type="PROSITE" id="PS50206"/>
    </source>
</evidence>
<sequence>MADTARVVDDMIVVRPGPEEAIKSGRTRRFWQHTLRDNIADALARNGIEHELSVSFGRVFITTPRRDDAMAVLPRVFGISSFSPVAAVAPTELDAITQIGREACADTVRGKRYAVRCKRQGGQPFKSPDVERKLGAALNDLGTVHLDNPDVTVFVEALGRRAVITCERHEGVGGMPAGIQGRAVALLSGGFDSVVAAWRIMRRGAHVDFVFCNLGGGAYERLVLQIAAVLTHAWAHGLRPQFHVVDFSDVTADMKAKVKTSRWQVVLKRLMYRAACRVAADTGADAIVTGEAIGQVSSQTLANLSAIDPVADRPVLRPLCGFDKDEIMAEARRIGTAPLSERIREYCALSTGRPVVRCRPATLDKHEEALDGALLDRAVSERSVRDVMSVTADDLRQPFLFTGEIPAGARVIDCQPGHMYRRWHAPGAEHWDADSLARTFRELPKDRTYVLYCTFGTQTPVLAELMQQAGYEAYAFQGGLSRVQAYAEAHMADAPAAE</sequence>
<dbReference type="Pfam" id="PF22025">
    <property type="entry name" value="ThiI_fer"/>
    <property type="match status" value="1"/>
</dbReference>
<dbReference type="GO" id="GO:0004810">
    <property type="term" value="F:CCA tRNA nucleotidyltransferase activity"/>
    <property type="evidence" value="ECO:0007669"/>
    <property type="project" value="InterPro"/>
</dbReference>
<dbReference type="Pfam" id="PF02568">
    <property type="entry name" value="ThiI"/>
    <property type="match status" value="1"/>
</dbReference>
<dbReference type="Gene3D" id="3.40.50.620">
    <property type="entry name" value="HUPs"/>
    <property type="match status" value="1"/>
</dbReference>
<keyword evidence="5 10" id="KW-0067">ATP-binding</keyword>
<evidence type="ECO:0000256" key="7">
    <source>
        <dbReference type="ARBA" id="ARBA00022977"/>
    </source>
</evidence>
<keyword evidence="9" id="KW-0676">Redox-active center</keyword>